<dbReference type="EMBL" id="BMVW01000006">
    <property type="protein sequence ID" value="GGZ14410.1"/>
    <property type="molecule type" value="Genomic_DNA"/>
</dbReference>
<dbReference type="InterPro" id="IPR047919">
    <property type="entry name" value="SCO3374-like"/>
</dbReference>
<name>A0A918UJH4_9ACTN</name>
<reference evidence="1" key="2">
    <citation type="submission" date="2020-09" db="EMBL/GenBank/DDBJ databases">
        <authorList>
            <person name="Sun Q."/>
            <person name="Ohkuma M."/>
        </authorList>
    </citation>
    <scope>NUCLEOTIDE SEQUENCE</scope>
    <source>
        <strain evidence="1">JCM 4815</strain>
    </source>
</reference>
<proteinExistence type="predicted"/>
<protein>
    <recommendedName>
        <fullName evidence="3">Proline-rich protein</fullName>
    </recommendedName>
</protein>
<gene>
    <name evidence="1" type="ORF">GCM10010365_37930</name>
</gene>
<comment type="caution">
    <text evidence="1">The sequence shown here is derived from an EMBL/GenBank/DDBJ whole genome shotgun (WGS) entry which is preliminary data.</text>
</comment>
<evidence type="ECO:0008006" key="3">
    <source>
        <dbReference type="Google" id="ProtNLM"/>
    </source>
</evidence>
<dbReference type="RefSeq" id="WP_189860560.1">
    <property type="nucleotide sequence ID" value="NZ_BMVW01000006.1"/>
</dbReference>
<sequence length="234" mass="24190">MALIVPLPRCSPGPGDGVRRWYEDGLGWSTVPGSPVRLMTGLRFDVLDVPAEAGVVALRRVPPRTGPGAGAGSPVALHGGRMRFLVAAGSAEELPGLLEWLDWGGLELNLAVLGAGGRMEAPLPWRGGGGRDASLPGGGAGIPVPGRPSPPVRSGPREAAVWLRPPEPGCEVEASLPALSAPAGGGGTPDLVRLVDTVANECHRVRLRRMCAQPLAFSYASRMDAGTRPRSLTS</sequence>
<dbReference type="NCBIfam" id="NF040464">
    <property type="entry name" value="SCO3374_fam"/>
    <property type="match status" value="1"/>
</dbReference>
<accession>A0A918UJH4</accession>
<dbReference type="AlphaFoldDB" id="A0A918UJH4"/>
<organism evidence="1 2">
    <name type="scientific">Streptomyces poonensis</name>
    <dbReference type="NCBI Taxonomy" id="68255"/>
    <lineage>
        <taxon>Bacteria</taxon>
        <taxon>Bacillati</taxon>
        <taxon>Actinomycetota</taxon>
        <taxon>Actinomycetes</taxon>
        <taxon>Kitasatosporales</taxon>
        <taxon>Streptomycetaceae</taxon>
        <taxon>Streptomyces</taxon>
    </lineage>
</organism>
<evidence type="ECO:0000313" key="1">
    <source>
        <dbReference type="EMBL" id="GGZ14410.1"/>
    </source>
</evidence>
<evidence type="ECO:0000313" key="2">
    <source>
        <dbReference type="Proteomes" id="UP000622166"/>
    </source>
</evidence>
<keyword evidence="2" id="KW-1185">Reference proteome</keyword>
<dbReference type="Proteomes" id="UP000622166">
    <property type="component" value="Unassembled WGS sequence"/>
</dbReference>
<reference evidence="1" key="1">
    <citation type="journal article" date="2014" name="Int. J. Syst. Evol. Microbiol.">
        <title>Complete genome sequence of Corynebacterium casei LMG S-19264T (=DSM 44701T), isolated from a smear-ripened cheese.</title>
        <authorList>
            <consortium name="US DOE Joint Genome Institute (JGI-PGF)"/>
            <person name="Walter F."/>
            <person name="Albersmeier A."/>
            <person name="Kalinowski J."/>
            <person name="Ruckert C."/>
        </authorList>
    </citation>
    <scope>NUCLEOTIDE SEQUENCE</scope>
    <source>
        <strain evidence="1">JCM 4815</strain>
    </source>
</reference>